<protein>
    <submittedName>
        <fullName evidence="2">Uncharacterized protein</fullName>
    </submittedName>
</protein>
<dbReference type="EMBL" id="CASHTH010000515">
    <property type="protein sequence ID" value="CAI8003313.1"/>
    <property type="molecule type" value="Genomic_DNA"/>
</dbReference>
<feature type="compositionally biased region" description="Low complexity" evidence="1">
    <location>
        <begin position="10"/>
        <end position="24"/>
    </location>
</feature>
<comment type="caution">
    <text evidence="2">The sequence shown here is derived from an EMBL/GenBank/DDBJ whole genome shotgun (WGS) entry which is preliminary data.</text>
</comment>
<accession>A0AA35R480</accession>
<evidence type="ECO:0000313" key="2">
    <source>
        <dbReference type="EMBL" id="CAI8003313.1"/>
    </source>
</evidence>
<sequence length="434" mass="49312">MMMASNFPLEEYSSEYSSSSSSSESDQDEEDLVTQWRRTYPGATNSYIVPPMRLEPARPMSLLPPVAYASDSGLSSRFGRLEIVQKDRAVDTVRKDGQVEVFGRADMSGKDFARDLFCKAYKKFTSQIKALVSTYQFLDPAQSRQFVKGDKFDLDGSGMVLVQGAVINGLACWEEFIVEILKEGFMTFVEVGSGRPPTLHSLKKSLPSCDVILRKELRTSCQLKPADEKMFSIMWGINAPPEFASRVSPWAEYFESYCQSTITGAQLIPVFSPGAANSIDSLFSRLFQVTAEGSSLSENILNIGRFRYKLQLNQDDEIELHIHSVTALRNISRVYYALRCIFAHGHNRKTITGALKDFPRNVAEFELGNERAAKYYLGLYRRMEKYGRDTSISYLTFINMIEFMKRAAFFLMRALAKWVYDTTETCIWSYKPHT</sequence>
<keyword evidence="3" id="KW-1185">Reference proteome</keyword>
<evidence type="ECO:0000313" key="3">
    <source>
        <dbReference type="Proteomes" id="UP001174909"/>
    </source>
</evidence>
<reference evidence="2" key="1">
    <citation type="submission" date="2023-03" db="EMBL/GenBank/DDBJ databases">
        <authorList>
            <person name="Steffen K."/>
            <person name="Cardenas P."/>
        </authorList>
    </citation>
    <scope>NUCLEOTIDE SEQUENCE</scope>
</reference>
<gene>
    <name evidence="2" type="ORF">GBAR_LOCUS3613</name>
</gene>
<proteinExistence type="predicted"/>
<dbReference type="Proteomes" id="UP001174909">
    <property type="component" value="Unassembled WGS sequence"/>
</dbReference>
<name>A0AA35R480_GEOBA</name>
<dbReference type="AlphaFoldDB" id="A0AA35R480"/>
<evidence type="ECO:0000256" key="1">
    <source>
        <dbReference type="SAM" id="MobiDB-lite"/>
    </source>
</evidence>
<organism evidence="2 3">
    <name type="scientific">Geodia barretti</name>
    <name type="common">Barrett's horny sponge</name>
    <dbReference type="NCBI Taxonomy" id="519541"/>
    <lineage>
        <taxon>Eukaryota</taxon>
        <taxon>Metazoa</taxon>
        <taxon>Porifera</taxon>
        <taxon>Demospongiae</taxon>
        <taxon>Heteroscleromorpha</taxon>
        <taxon>Tetractinellida</taxon>
        <taxon>Astrophorina</taxon>
        <taxon>Geodiidae</taxon>
        <taxon>Geodia</taxon>
    </lineage>
</organism>
<feature type="region of interest" description="Disordered" evidence="1">
    <location>
        <begin position="1"/>
        <end position="32"/>
    </location>
</feature>